<organism evidence="1 2">
    <name type="scientific">Floridaenema aerugineum BLCC-F46</name>
    <dbReference type="NCBI Taxonomy" id="3153654"/>
    <lineage>
        <taxon>Bacteria</taxon>
        <taxon>Bacillati</taxon>
        <taxon>Cyanobacteriota</taxon>
        <taxon>Cyanophyceae</taxon>
        <taxon>Oscillatoriophycideae</taxon>
        <taxon>Aerosakkonematales</taxon>
        <taxon>Aerosakkonemataceae</taxon>
        <taxon>Floridanema</taxon>
        <taxon>Floridanema aerugineum</taxon>
    </lineage>
</organism>
<evidence type="ECO:0008006" key="3">
    <source>
        <dbReference type="Google" id="ProtNLM"/>
    </source>
</evidence>
<comment type="caution">
    <text evidence="1">The sequence shown here is derived from an EMBL/GenBank/DDBJ whole genome shotgun (WGS) entry which is preliminary data.</text>
</comment>
<evidence type="ECO:0000313" key="2">
    <source>
        <dbReference type="Proteomes" id="UP001576774"/>
    </source>
</evidence>
<gene>
    <name evidence="1" type="ORF">ACE1CC_23640</name>
</gene>
<evidence type="ECO:0000313" key="1">
    <source>
        <dbReference type="EMBL" id="MFB2879858.1"/>
    </source>
</evidence>
<keyword evidence="2" id="KW-1185">Reference proteome</keyword>
<protein>
    <recommendedName>
        <fullName evidence="3">ParM/StbA family protein</fullName>
    </recommendedName>
</protein>
<name>A0ABV4XAP3_9CYAN</name>
<dbReference type="Proteomes" id="UP001576774">
    <property type="component" value="Unassembled WGS sequence"/>
</dbReference>
<dbReference type="CDD" id="cd10227">
    <property type="entry name" value="ASKHA_NBD_ParM-like"/>
    <property type="match status" value="1"/>
</dbReference>
<dbReference type="Gene3D" id="3.30.420.40">
    <property type="match status" value="1"/>
</dbReference>
<sequence>MGRLTKLAYPEITLTLDFGGSGTKGIVQVKGGVPHALYMEPEVIEATRLSLIDKTENNLSNAYPENVAWVGVGDEYRAVGYLAANYYSAAQGLRPRKYELALYKTLAAIWVVKQKYKLSEAFRVSLALLLPPGEFEDSSLLKPMLKEALAGFNTPTGEIQANLTNYECFPEGGGIYAMYCKNSKAAIKRQIVALVMVGYRNASLLVSRRGILDKGKTTNLGMARMVELVMERTAGLTSSQLVPAILAAGNHPKPQHFLKLVRGSERSIRDTEIDKIISAVESARTEYATSLASWLKEVLPPSSELDEAIVCGGTADYLHQELNAIFPGTPVTWHGGVEIPTSLNEQWLGTRLADVWALSVYHAAKVKALAKLQEQEKEAVVNG</sequence>
<reference evidence="1 2" key="1">
    <citation type="submission" date="2024-09" db="EMBL/GenBank/DDBJ databases">
        <title>Floridaenema gen nov. (Aerosakkonemataceae, Aerosakkonematales ord. nov., Cyanobacteria) from benthic tropical and subtropical fresh waters, with the description of four new species.</title>
        <authorList>
            <person name="Moretto J.A."/>
            <person name="Berthold D.E."/>
            <person name="Lefler F.W."/>
            <person name="Huang I.-S."/>
            <person name="Laughinghouse H. IV."/>
        </authorList>
    </citation>
    <scope>NUCLEOTIDE SEQUENCE [LARGE SCALE GENOMIC DNA]</scope>
    <source>
        <strain evidence="1 2">BLCC-F46</strain>
    </source>
</reference>
<dbReference type="EMBL" id="JBHFNQ010000182">
    <property type="protein sequence ID" value="MFB2879858.1"/>
    <property type="molecule type" value="Genomic_DNA"/>
</dbReference>
<accession>A0ABV4XAP3</accession>
<dbReference type="RefSeq" id="WP_413272892.1">
    <property type="nucleotide sequence ID" value="NZ_JBHFNQ010000182.1"/>
</dbReference>
<proteinExistence type="predicted"/>